<accession>A0A3B0WDP0</accession>
<reference evidence="4" key="1">
    <citation type="submission" date="2018-06" db="EMBL/GenBank/DDBJ databases">
        <authorList>
            <person name="Zhirakovskaya E."/>
        </authorList>
    </citation>
    <scope>NUCLEOTIDE SEQUENCE</scope>
</reference>
<name>A0A3B0WDP0_9ZZZZ</name>
<dbReference type="PANTHER" id="PTHR10434:SF9">
    <property type="entry name" value="PHOSPHOLIPID_GLYCEROL ACYLTRANSFERASE DOMAIN-CONTAINING PROTEIN"/>
    <property type="match status" value="1"/>
</dbReference>
<keyword evidence="2 4" id="KW-0012">Acyltransferase</keyword>
<dbReference type="InterPro" id="IPR002123">
    <property type="entry name" value="Plipid/glycerol_acylTrfase"/>
</dbReference>
<evidence type="ECO:0000256" key="1">
    <source>
        <dbReference type="ARBA" id="ARBA00022679"/>
    </source>
</evidence>
<proteinExistence type="predicted"/>
<dbReference type="GO" id="GO:0006654">
    <property type="term" value="P:phosphatidic acid biosynthetic process"/>
    <property type="evidence" value="ECO:0007669"/>
    <property type="project" value="TreeGrafter"/>
</dbReference>
<dbReference type="EMBL" id="UOFE01000036">
    <property type="protein sequence ID" value="VAW53975.1"/>
    <property type="molecule type" value="Genomic_DNA"/>
</dbReference>
<evidence type="ECO:0000313" key="4">
    <source>
        <dbReference type="EMBL" id="VAW53975.1"/>
    </source>
</evidence>
<dbReference type="CDD" id="cd07988">
    <property type="entry name" value="LPLAT_ABO13168-like"/>
    <property type="match status" value="1"/>
</dbReference>
<gene>
    <name evidence="4" type="ORF">MNBD_GAMMA05-1620</name>
</gene>
<dbReference type="Pfam" id="PF01553">
    <property type="entry name" value="Acyltransferase"/>
    <property type="match status" value="1"/>
</dbReference>
<evidence type="ECO:0000256" key="2">
    <source>
        <dbReference type="ARBA" id="ARBA00023315"/>
    </source>
</evidence>
<organism evidence="4">
    <name type="scientific">hydrothermal vent metagenome</name>
    <dbReference type="NCBI Taxonomy" id="652676"/>
    <lineage>
        <taxon>unclassified sequences</taxon>
        <taxon>metagenomes</taxon>
        <taxon>ecological metagenomes</taxon>
    </lineage>
</organism>
<sequence>MLKILSKIILKLTGWKLRTVTPKENKFILIGAPHTSNWDFPLALLTFWTLDFNIHWVAKVQMFRGPLKHLFTTLGGIPVDRSASHGFIQQIADRFNQTEQMVLTIAPEGTRSKTEYWKSGFYHIALAANVPICLGYINYKKRELGFHKLMHPSGDIDADMKIIADFYNGITGKRPQLQGPVVIRKQ</sequence>
<evidence type="ECO:0000259" key="3">
    <source>
        <dbReference type="SMART" id="SM00563"/>
    </source>
</evidence>
<dbReference type="AlphaFoldDB" id="A0A3B0WDP0"/>
<dbReference type="SMART" id="SM00563">
    <property type="entry name" value="PlsC"/>
    <property type="match status" value="1"/>
</dbReference>
<dbReference type="SUPFAM" id="SSF69593">
    <property type="entry name" value="Glycerol-3-phosphate (1)-acyltransferase"/>
    <property type="match status" value="1"/>
</dbReference>
<feature type="domain" description="Phospholipid/glycerol acyltransferase" evidence="3">
    <location>
        <begin position="28"/>
        <end position="140"/>
    </location>
</feature>
<protein>
    <submittedName>
        <fullName evidence="4">Acyltransferase family protein</fullName>
    </submittedName>
</protein>
<dbReference type="PANTHER" id="PTHR10434">
    <property type="entry name" value="1-ACYL-SN-GLYCEROL-3-PHOSPHATE ACYLTRANSFERASE"/>
    <property type="match status" value="1"/>
</dbReference>
<dbReference type="GO" id="GO:0003841">
    <property type="term" value="F:1-acylglycerol-3-phosphate O-acyltransferase activity"/>
    <property type="evidence" value="ECO:0007669"/>
    <property type="project" value="TreeGrafter"/>
</dbReference>
<keyword evidence="1 4" id="KW-0808">Transferase</keyword>